<reference evidence="2 3" key="1">
    <citation type="submission" date="2018-09" db="EMBL/GenBank/DDBJ databases">
        <title>Genome sequencing of strain 1JSPR-7.</title>
        <authorList>
            <person name="Heo J."/>
            <person name="Kim S.-J."/>
            <person name="Kwon S.-W."/>
        </authorList>
    </citation>
    <scope>NUCLEOTIDE SEQUENCE [LARGE SCALE GENOMIC DNA]</scope>
    <source>
        <strain evidence="2 3">1JSPR-7</strain>
    </source>
</reference>
<organism evidence="2 3">
    <name type="scientific">Lactococcus allomyrinae</name>
    <dbReference type="NCBI Taxonomy" id="2419773"/>
    <lineage>
        <taxon>Bacteria</taxon>
        <taxon>Bacillati</taxon>
        <taxon>Bacillota</taxon>
        <taxon>Bacilli</taxon>
        <taxon>Lactobacillales</taxon>
        <taxon>Streptococcaceae</taxon>
        <taxon>Lactococcus</taxon>
    </lineage>
</organism>
<gene>
    <name evidence="2" type="ORF">D7I46_11975</name>
</gene>
<feature type="region of interest" description="Disordered" evidence="1">
    <location>
        <begin position="1"/>
        <end position="24"/>
    </location>
</feature>
<dbReference type="KEGG" id="lact:D7I46_11975"/>
<dbReference type="Proteomes" id="UP000269374">
    <property type="component" value="Chromosome"/>
</dbReference>
<evidence type="ECO:0000256" key="1">
    <source>
        <dbReference type="SAM" id="MobiDB-lite"/>
    </source>
</evidence>
<accession>A0A387BGF7</accession>
<evidence type="ECO:0000313" key="2">
    <source>
        <dbReference type="EMBL" id="AYG01708.1"/>
    </source>
</evidence>
<sequence>MTIRQDNELLDGTYGTTSPIQPDNEITAERHRDIVESKANRLNFGENPDETTIEGAFVANINNKLGNLLTQDKIHQNSQSKLEFTVDGSGGMHNQVLNYSDEKGIMHSLEDVKITFYSATNPAGALNVKFSPNLYTIDISNFLTLFYDELDLLVLSSKALPQKLDNYSVDYINSVIRADGLYANISIYLNDINEGISSSIGGTIHYQEDGQSNFYDTSYTLTTLDSNNQILSLRGYAEIFNDTLPENIIINLNPTNGDIPGIYPLNISEFHQFFYALHNGEYNDLELYFDGNGLRVNTIGFNLTAGDQVAIYYNFTLICSKDV</sequence>
<proteinExistence type="predicted"/>
<dbReference type="AlphaFoldDB" id="A0A387BGF7"/>
<protein>
    <submittedName>
        <fullName evidence="2">Uncharacterized protein</fullName>
    </submittedName>
</protein>
<dbReference type="EMBL" id="CP032627">
    <property type="protein sequence ID" value="AYG01708.1"/>
    <property type="molecule type" value="Genomic_DNA"/>
</dbReference>
<dbReference type="RefSeq" id="WP_120773077.1">
    <property type="nucleotide sequence ID" value="NZ_CP032627.1"/>
</dbReference>
<name>A0A387BGF7_9LACT</name>
<keyword evidence="3" id="KW-1185">Reference proteome</keyword>
<evidence type="ECO:0000313" key="3">
    <source>
        <dbReference type="Proteomes" id="UP000269374"/>
    </source>
</evidence>